<reference evidence="3 4" key="1">
    <citation type="submission" date="2015-12" db="EMBL/GenBank/DDBJ databases">
        <authorList>
            <person name="Shamseldin A."/>
            <person name="Moawad H."/>
            <person name="Abd El-Rahim W.M."/>
            <person name="Sadowsky M.J."/>
        </authorList>
    </citation>
    <scope>NUCLEOTIDE SEQUENCE [LARGE SCALE GENOMIC DNA]</scope>
    <source>
        <strain evidence="3 4">D7</strain>
    </source>
</reference>
<evidence type="ECO:0000313" key="3">
    <source>
        <dbReference type="EMBL" id="AMJ99608.1"/>
    </source>
</evidence>
<dbReference type="PANTHER" id="PTHR30273:SF2">
    <property type="entry name" value="PROTEIN FECR"/>
    <property type="match status" value="1"/>
</dbReference>
<dbReference type="PATRIC" id="fig|28108.53.peg.3296"/>
<gene>
    <name evidence="3" type="ORF">AVL55_16465</name>
</gene>
<dbReference type="GeneID" id="56268391"/>
<proteinExistence type="predicted"/>
<protein>
    <submittedName>
        <fullName evidence="3">Iron dicitrate transport regulator FecR</fullName>
    </submittedName>
</protein>
<feature type="domain" description="FecR N-terminal" evidence="2">
    <location>
        <begin position="18"/>
        <end position="58"/>
    </location>
</feature>
<dbReference type="PIRSF" id="PIRSF018266">
    <property type="entry name" value="FecR"/>
    <property type="match status" value="1"/>
</dbReference>
<dbReference type="Gene3D" id="2.60.120.1440">
    <property type="match status" value="1"/>
</dbReference>
<dbReference type="InterPro" id="IPR006860">
    <property type="entry name" value="FecR"/>
</dbReference>
<dbReference type="Pfam" id="PF16220">
    <property type="entry name" value="DUF4880"/>
    <property type="match status" value="1"/>
</dbReference>
<sequence length="342" mass="38071">MKQNSNVTHLNAEKSINEQAIHWFTLMNDEDLAHQYQEAFTKWYTHSLRHRNAFKAIAKMWDKTGFTDDIIAYETERNSTLETGKSTLLKYKDLYKKVGALVAFAATLVITVITLLNKQDQSFSQPSHVFAYSTTTAQIKNITLPDGSKLTLGPTSSVSYTELDTTRSIELSQGRAFFDVVSMTNKPFIVNSGVNTVEVTGTEFEVDVNNFKKTTRVSVVEGSVKVSGKGEAPVFLSQGERVSAPLTGGPMTSITTFSDKETLAWMDNKLIFNNTPITEFLYRIQPYVEQTLSLEGFSSDAVTINTIVTPSNVHTLLDSLPAAYPLEMVRTSSTITFTYSEN</sequence>
<dbReference type="GO" id="GO:0016989">
    <property type="term" value="F:sigma factor antagonist activity"/>
    <property type="evidence" value="ECO:0007669"/>
    <property type="project" value="TreeGrafter"/>
</dbReference>
<accession>A0A126Q597</accession>
<evidence type="ECO:0000259" key="2">
    <source>
        <dbReference type="Pfam" id="PF16220"/>
    </source>
</evidence>
<dbReference type="PANTHER" id="PTHR30273">
    <property type="entry name" value="PERIPLASMIC SIGNAL SENSOR AND SIGMA FACTOR ACTIVATOR FECR-RELATED"/>
    <property type="match status" value="1"/>
</dbReference>
<dbReference type="InterPro" id="IPR032623">
    <property type="entry name" value="FecR_N"/>
</dbReference>
<organism evidence="3 4">
    <name type="scientific">Alteromonas macleodii</name>
    <name type="common">Pseudoalteromonas macleodii</name>
    <dbReference type="NCBI Taxonomy" id="28108"/>
    <lineage>
        <taxon>Bacteria</taxon>
        <taxon>Pseudomonadati</taxon>
        <taxon>Pseudomonadota</taxon>
        <taxon>Gammaproteobacteria</taxon>
        <taxon>Alteromonadales</taxon>
        <taxon>Alteromonadaceae</taxon>
        <taxon>Alteromonas/Salinimonas group</taxon>
        <taxon>Alteromonas</taxon>
    </lineage>
</organism>
<feature type="domain" description="FecR protein" evidence="1">
    <location>
        <begin position="132"/>
        <end position="225"/>
    </location>
</feature>
<dbReference type="OrthoDB" id="9771237at2"/>
<dbReference type="AlphaFoldDB" id="A0A126Q597"/>
<evidence type="ECO:0000313" key="4">
    <source>
        <dbReference type="Proteomes" id="UP000063991"/>
    </source>
</evidence>
<dbReference type="Pfam" id="PF04773">
    <property type="entry name" value="FecR"/>
    <property type="match status" value="1"/>
</dbReference>
<dbReference type="EMBL" id="CP014323">
    <property type="protein sequence ID" value="AMJ99608.1"/>
    <property type="molecule type" value="Genomic_DNA"/>
</dbReference>
<name>A0A126Q597_ALTMA</name>
<dbReference type="Proteomes" id="UP000063991">
    <property type="component" value="Chromosome"/>
</dbReference>
<evidence type="ECO:0000259" key="1">
    <source>
        <dbReference type="Pfam" id="PF04773"/>
    </source>
</evidence>
<dbReference type="InterPro" id="IPR012373">
    <property type="entry name" value="Ferrdict_sens_TM"/>
</dbReference>
<dbReference type="RefSeq" id="WP_061095846.1">
    <property type="nucleotide sequence ID" value="NZ_CP012202.1"/>
</dbReference>